<accession>A0A7W4H2L5</accession>
<dbReference type="Proteomes" id="UP000581189">
    <property type="component" value="Unassembled WGS sequence"/>
</dbReference>
<sequence>MTHCRPTGSGIRLALLAMFLLAFGPLLSQALVPAEQGAVPGWMSELSCAAEDGSSHAAGDHDALWAKCGYCTLLFTSPALTSSLPPALARAPLAAVPVVQRQVAVPHAAPPFPASHPRAPPVLSS</sequence>
<dbReference type="RefSeq" id="WP_182832548.1">
    <property type="nucleotide sequence ID" value="NZ_JACJFN010000001.1"/>
</dbReference>
<dbReference type="EMBL" id="JACJFN010000001">
    <property type="protein sequence ID" value="MBB1518514.1"/>
    <property type="molecule type" value="Genomic_DNA"/>
</dbReference>
<reference evidence="1 2" key="1">
    <citation type="submission" date="2020-08" db="EMBL/GenBank/DDBJ databases">
        <authorList>
            <person name="Kim C.M."/>
        </authorList>
    </citation>
    <scope>NUCLEOTIDE SEQUENCE [LARGE SCALE GENOMIC DNA]</scope>
    <source>
        <strain evidence="1 2">SR9</strain>
    </source>
</reference>
<gene>
    <name evidence="1" type="ORF">H3H45_04635</name>
</gene>
<name>A0A7W4H2L5_9GAMM</name>
<evidence type="ECO:0000313" key="2">
    <source>
        <dbReference type="Proteomes" id="UP000581189"/>
    </source>
</evidence>
<organism evidence="1 2">
    <name type="scientific">Aquipseudomonas guryensis</name>
    <dbReference type="NCBI Taxonomy" id="2759165"/>
    <lineage>
        <taxon>Bacteria</taxon>
        <taxon>Pseudomonadati</taxon>
        <taxon>Pseudomonadota</taxon>
        <taxon>Gammaproteobacteria</taxon>
        <taxon>Pseudomonadales</taxon>
        <taxon>Pseudomonadaceae</taxon>
        <taxon>Aquipseudomonas</taxon>
    </lineage>
</organism>
<dbReference type="InterPro" id="IPR021333">
    <property type="entry name" value="DUF2946"/>
</dbReference>
<dbReference type="AlphaFoldDB" id="A0A7W4H2L5"/>
<comment type="caution">
    <text evidence="1">The sequence shown here is derived from an EMBL/GenBank/DDBJ whole genome shotgun (WGS) entry which is preliminary data.</text>
</comment>
<proteinExistence type="predicted"/>
<evidence type="ECO:0000313" key="1">
    <source>
        <dbReference type="EMBL" id="MBB1518514.1"/>
    </source>
</evidence>
<protein>
    <submittedName>
        <fullName evidence="1">DUF2946 domain-containing protein</fullName>
    </submittedName>
</protein>
<dbReference type="Pfam" id="PF11162">
    <property type="entry name" value="DUF2946"/>
    <property type="match status" value="1"/>
</dbReference>
<keyword evidence="2" id="KW-1185">Reference proteome</keyword>